<evidence type="ECO:0000256" key="3">
    <source>
        <dbReference type="ARBA" id="ARBA00022490"/>
    </source>
</evidence>
<comment type="subcellular location">
    <subcellularLocation>
        <location evidence="1">Cytoplasm</location>
    </subcellularLocation>
</comment>
<comment type="similarity">
    <text evidence="2">Belongs to the EspG family.</text>
</comment>
<proteinExistence type="inferred from homology"/>
<reference evidence="6" key="1">
    <citation type="journal article" date="2019" name="Int. J. Syst. Evol. Microbiol.">
        <title>The Global Catalogue of Microorganisms (GCM) 10K type strain sequencing project: providing services to taxonomists for standard genome sequencing and annotation.</title>
        <authorList>
            <consortium name="The Broad Institute Genomics Platform"/>
            <consortium name="The Broad Institute Genome Sequencing Center for Infectious Disease"/>
            <person name="Wu L."/>
            <person name="Ma J."/>
        </authorList>
    </citation>
    <scope>NUCLEOTIDE SEQUENCE [LARGE SCALE GENOMIC DNA]</scope>
    <source>
        <strain evidence="6">JCM 18298</strain>
    </source>
</reference>
<evidence type="ECO:0000256" key="1">
    <source>
        <dbReference type="ARBA" id="ARBA00004496"/>
    </source>
</evidence>
<keyword evidence="4" id="KW-0143">Chaperone</keyword>
<comment type="caution">
    <text evidence="5">The sequence shown here is derived from an EMBL/GenBank/DDBJ whole genome shotgun (WGS) entry which is preliminary data.</text>
</comment>
<protein>
    <recommendedName>
        <fullName evidence="7">ESX secretion-associated protein EspG</fullName>
    </recommendedName>
</protein>
<dbReference type="RefSeq" id="WP_345498510.1">
    <property type="nucleotide sequence ID" value="NZ_BAABJM010000006.1"/>
</dbReference>
<sequence>MKWEFTPDEFIYIWGKIGSDRYPAPLSLLASVRWRGEWEAIERNIDERIPVLRDPDLLPVLRTAANPEAALVLVGERKRPLRVYGAVTGNIGVTLVQRPGPDPAFGANVVIEVGSPALVAKICAAVAGQCQAGRTQEMVETYARLQQPSEFQTRNHDRSRLADRMRQLLAAPRTGHGHLEILHGRHEPRPASGRYLSWFDVEDDGRYLYQRRYDDFHLSPCAPDGLRQAITQIMEPTY</sequence>
<accession>A0ABP9KS68</accession>
<evidence type="ECO:0008006" key="7">
    <source>
        <dbReference type="Google" id="ProtNLM"/>
    </source>
</evidence>
<gene>
    <name evidence="5" type="ORF">GCM10023318_51220</name>
</gene>
<name>A0ABP9KS68_9NOCA</name>
<keyword evidence="6" id="KW-1185">Reference proteome</keyword>
<evidence type="ECO:0000313" key="5">
    <source>
        <dbReference type="EMBL" id="GAA5064849.1"/>
    </source>
</evidence>
<evidence type="ECO:0000313" key="6">
    <source>
        <dbReference type="Proteomes" id="UP001500603"/>
    </source>
</evidence>
<dbReference type="Proteomes" id="UP001500603">
    <property type="component" value="Unassembled WGS sequence"/>
</dbReference>
<dbReference type="EMBL" id="BAABJM010000006">
    <property type="protein sequence ID" value="GAA5064849.1"/>
    <property type="molecule type" value="Genomic_DNA"/>
</dbReference>
<dbReference type="InterPro" id="IPR025734">
    <property type="entry name" value="EspG"/>
</dbReference>
<dbReference type="Pfam" id="PF14011">
    <property type="entry name" value="ESX-1_EspG"/>
    <property type="match status" value="1"/>
</dbReference>
<keyword evidence="3" id="KW-0963">Cytoplasm</keyword>
<organism evidence="5 6">
    <name type="scientific">Nocardia callitridis</name>
    <dbReference type="NCBI Taxonomy" id="648753"/>
    <lineage>
        <taxon>Bacteria</taxon>
        <taxon>Bacillati</taxon>
        <taxon>Actinomycetota</taxon>
        <taxon>Actinomycetes</taxon>
        <taxon>Mycobacteriales</taxon>
        <taxon>Nocardiaceae</taxon>
        <taxon>Nocardia</taxon>
    </lineage>
</organism>
<evidence type="ECO:0000256" key="4">
    <source>
        <dbReference type="ARBA" id="ARBA00023186"/>
    </source>
</evidence>
<evidence type="ECO:0000256" key="2">
    <source>
        <dbReference type="ARBA" id="ARBA00006411"/>
    </source>
</evidence>